<evidence type="ECO:0000256" key="7">
    <source>
        <dbReference type="ARBA" id="ARBA00022963"/>
    </source>
</evidence>
<feature type="domain" description="Lipase" evidence="13">
    <location>
        <begin position="50"/>
        <end position="217"/>
    </location>
</feature>
<evidence type="ECO:0000256" key="6">
    <source>
        <dbReference type="ARBA" id="ARBA00022801"/>
    </source>
</evidence>
<dbReference type="Proteomes" id="UP000515156">
    <property type="component" value="Chromosome 5"/>
</dbReference>
<keyword evidence="5 12" id="KW-0964">Secreted</keyword>
<evidence type="ECO:0000256" key="9">
    <source>
        <dbReference type="ARBA" id="ARBA00023157"/>
    </source>
</evidence>
<keyword evidence="7 12" id="KW-0442">Lipid degradation</keyword>
<evidence type="ECO:0000256" key="12">
    <source>
        <dbReference type="RuleBase" id="RU362046"/>
    </source>
</evidence>
<accession>A0A6P7YBZ3</accession>
<dbReference type="KEGG" id="muo:115471042"/>
<evidence type="ECO:0000256" key="4">
    <source>
        <dbReference type="ARBA" id="ARBA00013279"/>
    </source>
</evidence>
<comment type="catalytic activity">
    <reaction evidence="10">
        <text>a triacylglycerol + H2O = a diacylglycerol + a fatty acid + H(+)</text>
        <dbReference type="Rhea" id="RHEA:12044"/>
        <dbReference type="ChEBI" id="CHEBI:15377"/>
        <dbReference type="ChEBI" id="CHEBI:15378"/>
        <dbReference type="ChEBI" id="CHEBI:17855"/>
        <dbReference type="ChEBI" id="CHEBI:18035"/>
        <dbReference type="ChEBI" id="CHEBI:28868"/>
        <dbReference type="EC" id="3.1.1.3"/>
    </reaction>
    <physiologicalReaction direction="left-to-right" evidence="10">
        <dbReference type="Rhea" id="RHEA:12045"/>
    </physiologicalReaction>
</comment>
<dbReference type="InParanoid" id="A0A6P7YBZ3"/>
<evidence type="ECO:0000256" key="11">
    <source>
        <dbReference type="RuleBase" id="RU004262"/>
    </source>
</evidence>
<dbReference type="RefSeq" id="XP_030060570.1">
    <property type="nucleotide sequence ID" value="XM_030204710.1"/>
</dbReference>
<evidence type="ECO:0000259" key="13">
    <source>
        <dbReference type="Pfam" id="PF00151"/>
    </source>
</evidence>
<dbReference type="OrthoDB" id="199913at2759"/>
<protein>
    <recommendedName>
        <fullName evidence="4 12">Triacylglycerol lipase</fullName>
        <ecNumber evidence="4 12">3.1.1.3</ecNumber>
    </recommendedName>
    <alternativeName>
        <fullName evidence="12">Pancreatic lipase</fullName>
    </alternativeName>
</protein>
<comment type="similarity">
    <text evidence="3 11">Belongs to the AB hydrolase superfamily. Lipase family.</text>
</comment>
<reference evidence="15" key="1">
    <citation type="submission" date="2025-08" db="UniProtKB">
        <authorList>
            <consortium name="RefSeq"/>
        </authorList>
    </citation>
    <scope>IDENTIFICATION</scope>
</reference>
<dbReference type="InterPro" id="IPR002331">
    <property type="entry name" value="Lipase_panc"/>
</dbReference>
<organism evidence="14 15">
    <name type="scientific">Microcaecilia unicolor</name>
    <dbReference type="NCBI Taxonomy" id="1415580"/>
    <lineage>
        <taxon>Eukaryota</taxon>
        <taxon>Metazoa</taxon>
        <taxon>Chordata</taxon>
        <taxon>Craniata</taxon>
        <taxon>Vertebrata</taxon>
        <taxon>Euteleostomi</taxon>
        <taxon>Amphibia</taxon>
        <taxon>Gymnophiona</taxon>
        <taxon>Siphonopidae</taxon>
        <taxon>Microcaecilia</taxon>
    </lineage>
</organism>
<keyword evidence="8 12" id="KW-0443">Lipid metabolism</keyword>
<dbReference type="GeneID" id="115471042"/>
<dbReference type="InterPro" id="IPR029058">
    <property type="entry name" value="AB_hydrolase_fold"/>
</dbReference>
<name>A0A6P7YBZ3_9AMPH</name>
<proteinExistence type="inferred from homology"/>
<dbReference type="PANTHER" id="PTHR11610:SF165">
    <property type="entry name" value="PANCREATIC LIPASE-RELATED PROTEIN 2"/>
    <property type="match status" value="1"/>
</dbReference>
<keyword evidence="14" id="KW-1185">Reference proteome</keyword>
<evidence type="ECO:0000256" key="8">
    <source>
        <dbReference type="ARBA" id="ARBA00023098"/>
    </source>
</evidence>
<keyword evidence="6" id="KW-0378">Hydrolase</keyword>
<evidence type="ECO:0000256" key="2">
    <source>
        <dbReference type="ARBA" id="ARBA00005189"/>
    </source>
</evidence>
<dbReference type="PRINTS" id="PR00821">
    <property type="entry name" value="TAGLIPASE"/>
</dbReference>
<dbReference type="PRINTS" id="PR00823">
    <property type="entry name" value="PANCLIPASE"/>
</dbReference>
<evidence type="ECO:0000256" key="1">
    <source>
        <dbReference type="ARBA" id="ARBA00004613"/>
    </source>
</evidence>
<evidence type="ECO:0000313" key="15">
    <source>
        <dbReference type="RefSeq" id="XP_030060570.1"/>
    </source>
</evidence>
<evidence type="ECO:0000256" key="10">
    <source>
        <dbReference type="ARBA" id="ARBA00023369"/>
    </source>
</evidence>
<dbReference type="InterPro" id="IPR013818">
    <property type="entry name" value="Lipase"/>
</dbReference>
<evidence type="ECO:0000256" key="5">
    <source>
        <dbReference type="ARBA" id="ARBA00022525"/>
    </source>
</evidence>
<keyword evidence="9 12" id="KW-1015">Disulfide bond</keyword>
<dbReference type="SUPFAM" id="SSF53474">
    <property type="entry name" value="alpha/beta-Hydrolases"/>
    <property type="match status" value="1"/>
</dbReference>
<dbReference type="GO" id="GO:0005615">
    <property type="term" value="C:extracellular space"/>
    <property type="evidence" value="ECO:0007669"/>
    <property type="project" value="TreeGrafter"/>
</dbReference>
<dbReference type="Pfam" id="PF00151">
    <property type="entry name" value="Lipase"/>
    <property type="match status" value="1"/>
</dbReference>
<dbReference type="GO" id="GO:0004465">
    <property type="term" value="F:lipoprotein lipase activity"/>
    <property type="evidence" value="ECO:0007669"/>
    <property type="project" value="TreeGrafter"/>
</dbReference>
<gene>
    <name evidence="15" type="primary">LOC115471042</name>
</gene>
<evidence type="ECO:0000256" key="3">
    <source>
        <dbReference type="ARBA" id="ARBA00010701"/>
    </source>
</evidence>
<dbReference type="InterPro" id="IPR000734">
    <property type="entry name" value="TAG_lipase"/>
</dbReference>
<comment type="subcellular location">
    <subcellularLocation>
        <location evidence="1 12">Secreted</location>
    </subcellularLocation>
</comment>
<comment type="pathway">
    <text evidence="2">Lipid metabolism.</text>
</comment>
<dbReference type="AlphaFoldDB" id="A0A6P7YBZ3"/>
<dbReference type="EC" id="3.1.1.3" evidence="4 12"/>
<dbReference type="GO" id="GO:0016042">
    <property type="term" value="P:lipid catabolic process"/>
    <property type="evidence" value="ECO:0007669"/>
    <property type="project" value="UniProtKB-KW"/>
</dbReference>
<evidence type="ECO:0000313" key="14">
    <source>
        <dbReference type="Proteomes" id="UP000515156"/>
    </source>
</evidence>
<sequence>MGKAFWGSVRTFDVDIDIGTKVIDINRSIDVGEQVTKILSFLLSVNTGREVCYNDLGCFTSSFPWSGLPESPEEINTRFLVFTKDTMENYKVISARNLSSITASSFRPHKVTRFIIQGYINDEYRNWIRDMCLKLFTIEDVNCIAVTWSKGSEDFHPTKQGSINIRVVSAEVALVIQTLTDRFNCSRSNIHLIGHGLGAHAAGQTGRRIPGLGRITVIPVTTVLL</sequence>
<dbReference type="PANTHER" id="PTHR11610">
    <property type="entry name" value="LIPASE"/>
    <property type="match status" value="1"/>
</dbReference>
<dbReference type="Gene3D" id="3.40.50.1820">
    <property type="entry name" value="alpha/beta hydrolase"/>
    <property type="match status" value="1"/>
</dbReference>